<dbReference type="VEuPathDB" id="ToxoDB:ETH_00020165"/>
<organism evidence="3 4">
    <name type="scientific">Eimeria tenella</name>
    <name type="common">Coccidian parasite</name>
    <dbReference type="NCBI Taxonomy" id="5802"/>
    <lineage>
        <taxon>Eukaryota</taxon>
        <taxon>Sar</taxon>
        <taxon>Alveolata</taxon>
        <taxon>Apicomplexa</taxon>
        <taxon>Conoidasida</taxon>
        <taxon>Coccidia</taxon>
        <taxon>Eucoccidiorida</taxon>
        <taxon>Eimeriorina</taxon>
        <taxon>Eimeriidae</taxon>
        <taxon>Eimeria</taxon>
    </lineage>
</organism>
<evidence type="ECO:0000313" key="4">
    <source>
        <dbReference type="Proteomes" id="UP000030747"/>
    </source>
</evidence>
<dbReference type="VEuPathDB" id="ToxoDB:ETH2_1356000"/>
<feature type="domain" description="Helicase C-terminal" evidence="2">
    <location>
        <begin position="1"/>
        <end position="133"/>
    </location>
</feature>
<evidence type="ECO:0000259" key="2">
    <source>
        <dbReference type="PROSITE" id="PS51194"/>
    </source>
</evidence>
<evidence type="ECO:0000313" key="3">
    <source>
        <dbReference type="EMBL" id="CDJ39273.1"/>
    </source>
</evidence>
<dbReference type="EMBL" id="HG674280">
    <property type="protein sequence ID" value="CDJ39273.1"/>
    <property type="molecule type" value="Genomic_DNA"/>
</dbReference>
<proteinExistence type="predicted"/>
<dbReference type="Proteomes" id="UP000030747">
    <property type="component" value="Unassembled WGS sequence"/>
</dbReference>
<reference evidence="3" key="1">
    <citation type="submission" date="2013-10" db="EMBL/GenBank/DDBJ databases">
        <title>Genomic analysis of the causative agents of coccidiosis in chickens.</title>
        <authorList>
            <person name="Reid A.J."/>
            <person name="Blake D."/>
            <person name="Billington K."/>
            <person name="Browne H."/>
            <person name="Dunn M."/>
            <person name="Hung S."/>
            <person name="Kawahara F."/>
            <person name="Miranda-Saavedra D."/>
            <person name="Mourier T."/>
            <person name="Nagra H."/>
            <person name="Otto T.D."/>
            <person name="Rawlings N."/>
            <person name="Sanchez A."/>
            <person name="Sanders M."/>
            <person name="Subramaniam C."/>
            <person name="Tay Y."/>
            <person name="Dear P."/>
            <person name="Doerig C."/>
            <person name="Gruber A."/>
            <person name="Parkinson J."/>
            <person name="Shirley M."/>
            <person name="Wan K.L."/>
            <person name="Berriman M."/>
            <person name="Tomley F."/>
            <person name="Pain A."/>
        </authorList>
    </citation>
    <scope>NUCLEOTIDE SEQUENCE [LARGE SCALE GENOMIC DNA]</scope>
    <source>
        <strain evidence="3">Houghton</strain>
    </source>
</reference>
<dbReference type="InterPro" id="IPR001650">
    <property type="entry name" value="Helicase_C-like"/>
</dbReference>
<feature type="non-terminal residue" evidence="3">
    <location>
        <position position="1"/>
    </location>
</feature>
<name>U6KQR5_EIMTE</name>
<dbReference type="InterPro" id="IPR050496">
    <property type="entry name" value="SNF2_RAD54_helicase_repair"/>
</dbReference>
<dbReference type="CDD" id="cd18793">
    <property type="entry name" value="SF2_C_SNF"/>
    <property type="match status" value="1"/>
</dbReference>
<dbReference type="InterPro" id="IPR027417">
    <property type="entry name" value="P-loop_NTPase"/>
</dbReference>
<dbReference type="RefSeq" id="XP_013230028.1">
    <property type="nucleotide sequence ID" value="XM_013374574.1"/>
</dbReference>
<dbReference type="GeneID" id="25253161"/>
<dbReference type="Pfam" id="PF00271">
    <property type="entry name" value="Helicase_C"/>
    <property type="match status" value="1"/>
</dbReference>
<dbReference type="GO" id="GO:0007131">
    <property type="term" value="P:reciprocal meiotic recombination"/>
    <property type="evidence" value="ECO:0007669"/>
    <property type="project" value="TreeGrafter"/>
</dbReference>
<reference evidence="3" key="2">
    <citation type="submission" date="2013-10" db="EMBL/GenBank/DDBJ databases">
        <authorList>
            <person name="Aslett M."/>
        </authorList>
    </citation>
    <scope>NUCLEOTIDE SEQUENCE [LARGE SCALE GENOMIC DNA]</scope>
    <source>
        <strain evidence="3">Houghton</strain>
    </source>
</reference>
<dbReference type="PROSITE" id="PS51194">
    <property type="entry name" value="HELICASE_CTER"/>
    <property type="match status" value="1"/>
</dbReference>
<sequence>NSTAVLDRVQQLLQQQQLRCLRLDGSTPEAARAHLVDLFNSSSSTRAFLLSSKAGGTGLNLTGASRLVHFDPDWQVAVQLFLHAKERSFPFFSPGTPPTTSRSFFSFLRRNFRFFLQFPLRFSQFQLFQKALSRIWRDGQTQPVYIYRLVGAGTVEARIIRRQLFKNSLAKQLLLLLRPD</sequence>
<evidence type="ECO:0000256" key="1">
    <source>
        <dbReference type="ARBA" id="ARBA00022801"/>
    </source>
</evidence>
<dbReference type="GO" id="GO:0000724">
    <property type="term" value="P:double-strand break repair via homologous recombination"/>
    <property type="evidence" value="ECO:0007669"/>
    <property type="project" value="TreeGrafter"/>
</dbReference>
<accession>U6KQR5</accession>
<keyword evidence="1" id="KW-0378">Hydrolase</keyword>
<dbReference type="SMART" id="SM00490">
    <property type="entry name" value="HELICc"/>
    <property type="match status" value="1"/>
</dbReference>
<dbReference type="Gene3D" id="3.40.50.300">
    <property type="entry name" value="P-loop containing nucleotide triphosphate hydrolases"/>
    <property type="match status" value="1"/>
</dbReference>
<gene>
    <name evidence="3" type="ORF">ETH_00020165</name>
</gene>
<dbReference type="OrthoDB" id="447648at2759"/>
<dbReference type="GO" id="GO:0016787">
    <property type="term" value="F:hydrolase activity"/>
    <property type="evidence" value="ECO:0007669"/>
    <property type="project" value="UniProtKB-KW"/>
</dbReference>
<dbReference type="AlphaFoldDB" id="U6KQR5"/>
<protein>
    <recommendedName>
        <fullName evidence="2">Helicase C-terminal domain-containing protein</fullName>
    </recommendedName>
</protein>
<dbReference type="PANTHER" id="PTHR45629">
    <property type="entry name" value="SNF2/RAD54 FAMILY MEMBER"/>
    <property type="match status" value="1"/>
</dbReference>
<dbReference type="GO" id="GO:0005634">
    <property type="term" value="C:nucleus"/>
    <property type="evidence" value="ECO:0007669"/>
    <property type="project" value="TreeGrafter"/>
</dbReference>
<dbReference type="SUPFAM" id="SSF52540">
    <property type="entry name" value="P-loop containing nucleoside triphosphate hydrolases"/>
    <property type="match status" value="1"/>
</dbReference>
<dbReference type="InterPro" id="IPR049730">
    <property type="entry name" value="SNF2/RAD54-like_C"/>
</dbReference>
<keyword evidence="4" id="KW-1185">Reference proteome</keyword>
<dbReference type="PANTHER" id="PTHR45629:SF7">
    <property type="entry name" value="DNA EXCISION REPAIR PROTEIN ERCC-6-RELATED"/>
    <property type="match status" value="1"/>
</dbReference>
<dbReference type="GO" id="GO:0015616">
    <property type="term" value="F:DNA translocase activity"/>
    <property type="evidence" value="ECO:0007669"/>
    <property type="project" value="TreeGrafter"/>
</dbReference>